<organism evidence="2">
    <name type="scientific">Oryza brachyantha</name>
    <name type="common">malo sina</name>
    <dbReference type="NCBI Taxonomy" id="4533"/>
    <lineage>
        <taxon>Eukaryota</taxon>
        <taxon>Viridiplantae</taxon>
        <taxon>Streptophyta</taxon>
        <taxon>Embryophyta</taxon>
        <taxon>Tracheophyta</taxon>
        <taxon>Spermatophyta</taxon>
        <taxon>Magnoliopsida</taxon>
        <taxon>Liliopsida</taxon>
        <taxon>Poales</taxon>
        <taxon>Poaceae</taxon>
        <taxon>BOP clade</taxon>
        <taxon>Oryzoideae</taxon>
        <taxon>Oryzeae</taxon>
        <taxon>Oryzinae</taxon>
        <taxon>Oryza</taxon>
    </lineage>
</organism>
<dbReference type="HOGENOM" id="CLU_2444368_0_0_1"/>
<accession>J3NBE6</accession>
<proteinExistence type="predicted"/>
<dbReference type="Gramene" id="OB12G13040.1">
    <property type="protein sequence ID" value="OB12G13040.1"/>
    <property type="gene ID" value="OB12G13040"/>
</dbReference>
<reference evidence="2" key="1">
    <citation type="journal article" date="2013" name="Nat. Commun.">
        <title>Whole-genome sequencing of Oryza brachyantha reveals mechanisms underlying Oryza genome evolution.</title>
        <authorList>
            <person name="Chen J."/>
            <person name="Huang Q."/>
            <person name="Gao D."/>
            <person name="Wang J."/>
            <person name="Lang Y."/>
            <person name="Liu T."/>
            <person name="Li B."/>
            <person name="Bai Z."/>
            <person name="Luis Goicoechea J."/>
            <person name="Liang C."/>
            <person name="Chen C."/>
            <person name="Zhang W."/>
            <person name="Sun S."/>
            <person name="Liao Y."/>
            <person name="Zhang X."/>
            <person name="Yang L."/>
            <person name="Song C."/>
            <person name="Wang M."/>
            <person name="Shi J."/>
            <person name="Liu G."/>
            <person name="Liu J."/>
            <person name="Zhou H."/>
            <person name="Zhou W."/>
            <person name="Yu Q."/>
            <person name="An N."/>
            <person name="Chen Y."/>
            <person name="Cai Q."/>
            <person name="Wang B."/>
            <person name="Liu B."/>
            <person name="Min J."/>
            <person name="Huang Y."/>
            <person name="Wu H."/>
            <person name="Li Z."/>
            <person name="Zhang Y."/>
            <person name="Yin Y."/>
            <person name="Song W."/>
            <person name="Jiang J."/>
            <person name="Jackson S.A."/>
            <person name="Wing R.A."/>
            <person name="Wang J."/>
            <person name="Chen M."/>
        </authorList>
    </citation>
    <scope>NUCLEOTIDE SEQUENCE [LARGE SCALE GENOMIC DNA]</scope>
    <source>
        <strain evidence="2">cv. IRGC 101232</strain>
    </source>
</reference>
<reference evidence="2" key="2">
    <citation type="submission" date="2013-04" db="UniProtKB">
        <authorList>
            <consortium name="EnsemblPlants"/>
        </authorList>
    </citation>
    <scope>IDENTIFICATION</scope>
</reference>
<dbReference type="AlphaFoldDB" id="J3NBE6"/>
<dbReference type="EnsemblPlants" id="OB12G13040.1">
    <property type="protein sequence ID" value="OB12G13040.1"/>
    <property type="gene ID" value="OB12G13040"/>
</dbReference>
<keyword evidence="3" id="KW-1185">Reference proteome</keyword>
<dbReference type="Proteomes" id="UP000006038">
    <property type="component" value="Chromosome 12"/>
</dbReference>
<name>J3NBE6_ORYBR</name>
<protein>
    <submittedName>
        <fullName evidence="2">Uncharacterized protein</fullName>
    </submittedName>
</protein>
<feature type="region of interest" description="Disordered" evidence="1">
    <location>
        <begin position="1"/>
        <end position="20"/>
    </location>
</feature>
<evidence type="ECO:0000256" key="1">
    <source>
        <dbReference type="SAM" id="MobiDB-lite"/>
    </source>
</evidence>
<sequence length="90" mass="9752">MLAASSSFSDPPSPPSSFSSFVFLTRQAGGGISSDGGCRLPHPDARVADPPPVVSTYNISYNARQRHRVAWEHELDLSMKQTPATLSFFI</sequence>
<evidence type="ECO:0000313" key="2">
    <source>
        <dbReference type="EnsemblPlants" id="OB12G13040.1"/>
    </source>
</evidence>
<evidence type="ECO:0000313" key="3">
    <source>
        <dbReference type="Proteomes" id="UP000006038"/>
    </source>
</evidence>